<dbReference type="InterPro" id="IPR039006">
    <property type="entry name" value="RhoGAP_pG2"/>
</dbReference>
<dbReference type="Pfam" id="PF00620">
    <property type="entry name" value="RhoGAP"/>
    <property type="match status" value="1"/>
</dbReference>
<dbReference type="Gene3D" id="3.40.50.300">
    <property type="entry name" value="P-loop containing nucleotide triphosphate hydrolases"/>
    <property type="match status" value="1"/>
</dbReference>
<protein>
    <submittedName>
        <fullName evidence="4">Uncharacterized protein</fullName>
    </submittedName>
</protein>
<dbReference type="Pfam" id="PF23083">
    <property type="entry name" value="FF_RHG35_4th"/>
    <property type="match status" value="1"/>
</dbReference>
<dbReference type="EMBL" id="CADEPM010000009">
    <property type="protein sequence ID" value="CAB3409629.1"/>
    <property type="molecule type" value="Genomic_DNA"/>
</dbReference>
<evidence type="ECO:0000259" key="2">
    <source>
        <dbReference type="PROSITE" id="PS50238"/>
    </source>
</evidence>
<dbReference type="Pfam" id="PF19518">
    <property type="entry name" value="RhoGAP_pG1_pG2"/>
    <property type="match status" value="1"/>
</dbReference>
<sequence length="1504" mass="168470">MNTSNFAKPINISVVGVSGSESIKGDVGVGKSLLCNRFVRPAADDFHLEHCSVLSQTDFGGSPVINNDHWLYWGDRLLVGDDNCQVLVRVVEQTEFLDDETYEPIASSSKNEDYAKRCCRVQLSSRDKLMYIQKEQLGLEADFTQHVLHDGKFNVDGFVLVCDASRNLATHGHQLSQILTNLAKTKKPVVVALTKSDNLDEEAKKNILQLLSRKELKNVHLPPIEVSAVRDVNIEDVFHAIAQLCTPRTYKHKRKPLPFYEAILAVEQRNVTIKKAYINLLSNLMPMKSWPTQRCAWKHLLSDLDRNRDFIHFVQVYGSRAAYRMYEQYMCDAREHWITARLRAILPSLPRVIAILLEKIDVSEVEWMMARDIIQSHALFDDYFQPIGSLGRQLEPLTPEGQSTPINLDGRLPAEILMLPEAKQVYEAFKNEIRQARRNERLEEEFECLLGETPEVTPGKSLKDVAIFLQGSPAFDNLSPTQAIIVYDRYQRTLVKRAEAEFVECLLEHVEFIIGVLESSSASEPLSIEELNFIKDELEQDRRYRWMSIIFDIRDHLIYSITNFYKQPSCSKCPAGTSRCTEVVVANALDRFFHRRNDHAYTHLIDILVIGENSKVAQFITELSVFLRNEAFPCASGSAYILCYGEDDIESKSDNSSFTEVFLIDSIQCIEELKSRNFSAIVPPVFVVVCEPSNYDMIPMLHQQGASLAAKIGASFFGVRGDGAFPTDDAASTNIASDCSSLLGRDQLIGICDAICSSQLTNRKRDLRVQVSLMCADQYSMDALVDNIFGDFEQIPIFRPIVHPNFTAGGLVPIDVSVEEKKKKLRVELAMCSYHSWLSPSTSYKINATQAHVLVYHSRRHASFAHARTAISRLLKRERDEAIHPACILLVAICDARETQDSNGLLTDGDELCTSIGAEFVVIRGGSGGGGGDDEKLTERLIAFFERVAHIGQMVREKEKRNERDNDGDGYSSLVEHVRPTSLNLTASNTHSANMPFQGMIEKRAGNIANAAAAKKATRPSMLKMKGESRLSRSGPILINHMRKSQPDIQIAPLATPEAVEIAPEYSLVKDALTSEEGIYETLDFGTNNNHKKSTRNGAAMNHLDLPATSTAAIPDSISRRLCRESMVTRRSRTACLSSSPSPKCHLHRTVAHLTPADKILKPIDVIRHSLSAESIVELIKQEKKAKTRSNRFVRKVATSFRFRKDKIEEKRDEGRKSEDLVATHPAMDQIAAFREKMASRSLPQSPHMDRKARIYSSLNSTTEKVSSAFSWLPSRSPKRSHKEKSQTVEVANSSSLSSSTSTANSAQGVIASEENLETLCAASSSGIPIYVEKCVEFIENNGGFELEGLYRVPGNQAHLADVERKFLKTGEFVVSSVDIPVHVAATALKNFFSCLPSPLIPVETHLDIKRSMAFQDEQEKVAKLRNVFATIPDANRNVLRYLISHLTKVSNSPKTVMDLKNLSKVWFPTLFRPDFDSYEALSSGMAAFQLAMETIFVNFDRIL</sequence>
<dbReference type="Proteomes" id="UP000494206">
    <property type="component" value="Unassembled WGS sequence"/>
</dbReference>
<dbReference type="PANTHER" id="PTHR46005">
    <property type="entry name" value="RHO GTPASE-ACTIVATING PROTEIN 190"/>
    <property type="match status" value="1"/>
</dbReference>
<feature type="domain" description="PG2 pseudoGTPase" evidence="3">
    <location>
        <begin position="768"/>
        <end position="954"/>
    </location>
</feature>
<name>A0A8S1F7A8_9PELO</name>
<dbReference type="Gene3D" id="1.10.555.10">
    <property type="entry name" value="Rho GTPase activation protein"/>
    <property type="match status" value="1"/>
</dbReference>
<dbReference type="PROSITE" id="PS50238">
    <property type="entry name" value="RHOGAP"/>
    <property type="match status" value="1"/>
</dbReference>
<proteinExistence type="predicted"/>
<feature type="region of interest" description="Disordered" evidence="1">
    <location>
        <begin position="1270"/>
        <end position="1303"/>
    </location>
</feature>
<dbReference type="SMART" id="SM00324">
    <property type="entry name" value="RhoGAP"/>
    <property type="match status" value="1"/>
</dbReference>
<evidence type="ECO:0000313" key="5">
    <source>
        <dbReference type="Proteomes" id="UP000494206"/>
    </source>
</evidence>
<feature type="compositionally biased region" description="Low complexity" evidence="1">
    <location>
        <begin position="1292"/>
        <end position="1303"/>
    </location>
</feature>
<dbReference type="InterPro" id="IPR000198">
    <property type="entry name" value="RhoGAP_dom"/>
</dbReference>
<evidence type="ECO:0000256" key="1">
    <source>
        <dbReference type="SAM" id="MobiDB-lite"/>
    </source>
</evidence>
<dbReference type="InterPro" id="IPR057284">
    <property type="entry name" value="FF_RHG35_4th"/>
</dbReference>
<dbReference type="GO" id="GO:0008361">
    <property type="term" value="P:regulation of cell size"/>
    <property type="evidence" value="ECO:0007669"/>
    <property type="project" value="TreeGrafter"/>
</dbReference>
<dbReference type="GO" id="GO:0005829">
    <property type="term" value="C:cytosol"/>
    <property type="evidence" value="ECO:0007669"/>
    <property type="project" value="TreeGrafter"/>
</dbReference>
<dbReference type="InterPro" id="IPR045786">
    <property type="entry name" value="RhoGAP_pG1_pG2"/>
</dbReference>
<feature type="domain" description="Rho-GAP" evidence="2">
    <location>
        <begin position="1315"/>
        <end position="1504"/>
    </location>
</feature>
<dbReference type="CDD" id="cd00882">
    <property type="entry name" value="Ras_like_GTPase"/>
    <property type="match status" value="1"/>
</dbReference>
<evidence type="ECO:0000313" key="4">
    <source>
        <dbReference type="EMBL" id="CAB3409629.1"/>
    </source>
</evidence>
<accession>A0A8S1F7A8</accession>
<dbReference type="OrthoDB" id="9994905at2759"/>
<dbReference type="SUPFAM" id="SSF48350">
    <property type="entry name" value="GTPase activation domain, GAP"/>
    <property type="match status" value="1"/>
</dbReference>
<keyword evidence="5" id="KW-1185">Reference proteome</keyword>
<dbReference type="GO" id="GO:0005096">
    <property type="term" value="F:GTPase activator activity"/>
    <property type="evidence" value="ECO:0007669"/>
    <property type="project" value="TreeGrafter"/>
</dbReference>
<dbReference type="InterPro" id="IPR008936">
    <property type="entry name" value="Rho_GTPase_activation_prot"/>
</dbReference>
<dbReference type="GO" id="GO:0050770">
    <property type="term" value="P:regulation of axonogenesis"/>
    <property type="evidence" value="ECO:0007669"/>
    <property type="project" value="TreeGrafter"/>
</dbReference>
<dbReference type="GO" id="GO:0007266">
    <property type="term" value="P:Rho protein signal transduction"/>
    <property type="evidence" value="ECO:0007669"/>
    <property type="project" value="TreeGrafter"/>
</dbReference>
<gene>
    <name evidence="4" type="ORF">CBOVIS_LOCUS11262</name>
</gene>
<organism evidence="4 5">
    <name type="scientific">Caenorhabditis bovis</name>
    <dbReference type="NCBI Taxonomy" id="2654633"/>
    <lineage>
        <taxon>Eukaryota</taxon>
        <taxon>Metazoa</taxon>
        <taxon>Ecdysozoa</taxon>
        <taxon>Nematoda</taxon>
        <taxon>Chromadorea</taxon>
        <taxon>Rhabditida</taxon>
        <taxon>Rhabditina</taxon>
        <taxon>Rhabditomorpha</taxon>
        <taxon>Rhabditoidea</taxon>
        <taxon>Rhabditidae</taxon>
        <taxon>Peloderinae</taxon>
        <taxon>Caenorhabditis</taxon>
    </lineage>
</organism>
<evidence type="ECO:0000259" key="3">
    <source>
        <dbReference type="PROSITE" id="PS51853"/>
    </source>
</evidence>
<dbReference type="InterPro" id="IPR051978">
    <property type="entry name" value="Rho-GAP_domain"/>
</dbReference>
<reference evidence="4 5" key="1">
    <citation type="submission" date="2020-04" db="EMBL/GenBank/DDBJ databases">
        <authorList>
            <person name="Laetsch R D."/>
            <person name="Stevens L."/>
            <person name="Kumar S."/>
            <person name="Blaxter L. M."/>
        </authorList>
    </citation>
    <scope>NUCLEOTIDE SEQUENCE [LARGE SCALE GENOMIC DNA]</scope>
</reference>
<comment type="caution">
    <text evidence="4">The sequence shown here is derived from an EMBL/GenBank/DDBJ whole genome shotgun (WGS) entry which is preliminary data.</text>
</comment>
<dbReference type="PANTHER" id="PTHR46005:SF4">
    <property type="entry name" value="RHO GTPASE-ACTIVATING PROTEIN 190"/>
    <property type="match status" value="1"/>
</dbReference>
<dbReference type="SUPFAM" id="SSF52540">
    <property type="entry name" value="P-loop containing nucleoside triphosphate hydrolases"/>
    <property type="match status" value="1"/>
</dbReference>
<dbReference type="PROSITE" id="PS51853">
    <property type="entry name" value="PG2"/>
    <property type="match status" value="1"/>
</dbReference>
<dbReference type="InterPro" id="IPR027417">
    <property type="entry name" value="P-loop_NTPase"/>
</dbReference>